<organism evidence="2 3">
    <name type="scientific">Ensete ventricosum</name>
    <name type="common">Abyssinian banana</name>
    <name type="synonym">Musa ensete</name>
    <dbReference type="NCBI Taxonomy" id="4639"/>
    <lineage>
        <taxon>Eukaryota</taxon>
        <taxon>Viridiplantae</taxon>
        <taxon>Streptophyta</taxon>
        <taxon>Embryophyta</taxon>
        <taxon>Tracheophyta</taxon>
        <taxon>Spermatophyta</taxon>
        <taxon>Magnoliopsida</taxon>
        <taxon>Liliopsida</taxon>
        <taxon>Zingiberales</taxon>
        <taxon>Musaceae</taxon>
        <taxon>Ensete</taxon>
    </lineage>
</organism>
<evidence type="ECO:0000313" key="3">
    <source>
        <dbReference type="Proteomes" id="UP000287651"/>
    </source>
</evidence>
<feature type="compositionally biased region" description="Basic and acidic residues" evidence="1">
    <location>
        <begin position="12"/>
        <end position="23"/>
    </location>
</feature>
<gene>
    <name evidence="2" type="ORF">B296_00053265</name>
</gene>
<dbReference type="Proteomes" id="UP000287651">
    <property type="component" value="Unassembled WGS sequence"/>
</dbReference>
<protein>
    <submittedName>
        <fullName evidence="2">Uncharacterized protein</fullName>
    </submittedName>
</protein>
<proteinExistence type="predicted"/>
<sequence>MAALGCVQDNESITHHTESREEGVPFPSNSDNCIRTCVHTSRFLHHCYSLQHLPQQNPFLHHCYSLQHLPRHQPNTKPCVSTVAIQRVLDPLAGIRPTSVSWHRRQASIIPDVGQSRLRCSTR</sequence>
<comment type="caution">
    <text evidence="2">The sequence shown here is derived from an EMBL/GenBank/DDBJ whole genome shotgun (WGS) entry which is preliminary data.</text>
</comment>
<reference evidence="2 3" key="1">
    <citation type="journal article" date="2014" name="Agronomy (Basel)">
        <title>A Draft Genome Sequence for Ensete ventricosum, the Drought-Tolerant Tree Against Hunger.</title>
        <authorList>
            <person name="Harrison J."/>
            <person name="Moore K.A."/>
            <person name="Paszkiewicz K."/>
            <person name="Jones T."/>
            <person name="Grant M."/>
            <person name="Ambacheew D."/>
            <person name="Muzemil S."/>
            <person name="Studholme D.J."/>
        </authorList>
    </citation>
    <scope>NUCLEOTIDE SEQUENCE [LARGE SCALE GENOMIC DNA]</scope>
</reference>
<accession>A0A426Y907</accession>
<name>A0A426Y907_ENSVE</name>
<evidence type="ECO:0000313" key="2">
    <source>
        <dbReference type="EMBL" id="RRT48176.1"/>
    </source>
</evidence>
<dbReference type="AlphaFoldDB" id="A0A426Y907"/>
<dbReference type="EMBL" id="AMZH03014121">
    <property type="protein sequence ID" value="RRT48176.1"/>
    <property type="molecule type" value="Genomic_DNA"/>
</dbReference>
<evidence type="ECO:0000256" key="1">
    <source>
        <dbReference type="SAM" id="MobiDB-lite"/>
    </source>
</evidence>
<feature type="region of interest" description="Disordered" evidence="1">
    <location>
        <begin position="1"/>
        <end position="26"/>
    </location>
</feature>